<keyword evidence="3" id="KW-1185">Reference proteome</keyword>
<gene>
    <name evidence="2" type="ORF">SCD92_07615</name>
</gene>
<evidence type="ECO:0000313" key="3">
    <source>
        <dbReference type="Proteomes" id="UP001273505"/>
    </source>
</evidence>
<dbReference type="RefSeq" id="WP_302721461.1">
    <property type="nucleotide sequence ID" value="NZ_JAULRU010000319.1"/>
</dbReference>
<keyword evidence="1" id="KW-0812">Transmembrane</keyword>
<proteinExistence type="predicted"/>
<keyword evidence="1" id="KW-1133">Transmembrane helix</keyword>
<dbReference type="EMBL" id="JAXAFO010000010">
    <property type="protein sequence ID" value="MDX6849223.1"/>
    <property type="molecule type" value="Genomic_DNA"/>
</dbReference>
<evidence type="ECO:0000256" key="1">
    <source>
        <dbReference type="SAM" id="Phobius"/>
    </source>
</evidence>
<protein>
    <submittedName>
        <fullName evidence="2">Uncharacterized protein</fullName>
    </submittedName>
</protein>
<name>A0ABU4RWH7_9GAMM</name>
<evidence type="ECO:0000313" key="2">
    <source>
        <dbReference type="EMBL" id="MDX6849223.1"/>
    </source>
</evidence>
<comment type="caution">
    <text evidence="2">The sequence shown here is derived from an EMBL/GenBank/DDBJ whole genome shotgun (WGS) entry which is preliminary data.</text>
</comment>
<organism evidence="2 3">
    <name type="scientific">Gilvimarinus gilvus</name>
    <dbReference type="NCBI Taxonomy" id="3058038"/>
    <lineage>
        <taxon>Bacteria</taxon>
        <taxon>Pseudomonadati</taxon>
        <taxon>Pseudomonadota</taxon>
        <taxon>Gammaproteobacteria</taxon>
        <taxon>Cellvibrionales</taxon>
        <taxon>Cellvibrionaceae</taxon>
        <taxon>Gilvimarinus</taxon>
    </lineage>
</organism>
<feature type="transmembrane region" description="Helical" evidence="1">
    <location>
        <begin position="27"/>
        <end position="49"/>
    </location>
</feature>
<dbReference type="Proteomes" id="UP001273505">
    <property type="component" value="Unassembled WGS sequence"/>
</dbReference>
<keyword evidence="1" id="KW-0472">Membrane</keyword>
<reference evidence="2 3" key="1">
    <citation type="submission" date="2023-11" db="EMBL/GenBank/DDBJ databases">
        <title>Gilvimarinus fulvus sp. nov., isolated from the surface of Kelp.</title>
        <authorList>
            <person name="Sun Y.Y."/>
            <person name="Gong Y."/>
            <person name="Du Z.J."/>
        </authorList>
    </citation>
    <scope>NUCLEOTIDE SEQUENCE [LARGE SCALE GENOMIC DNA]</scope>
    <source>
        <strain evidence="2 3">SDUM040013</strain>
    </source>
</reference>
<accession>A0ABU4RWH7</accession>
<sequence length="202" mass="22766">MSRSSSFTLSDFKYSLSSLSVFDKIKWLAVVAVLVSVVWVLLFVAMYSVKTKVGIRQPDGKILRPVVFANTVKTTEHDGILIERPLFWPERRPPPEIVKVGRAKPAPKKVNRNVESFELLGVLGASESSVVNINYKGKMYRLRIGESLAGWTLEEVIGDGARFVESATQNTDNVVRESLLMYPKVDISPSWPREYTEFNNDN</sequence>